<proteinExistence type="predicted"/>
<keyword evidence="2" id="KW-1185">Reference proteome</keyword>
<organism evidence="1 2">
    <name type="scientific">Sporocytophaga myxococcoides</name>
    <dbReference type="NCBI Taxonomy" id="153721"/>
    <lineage>
        <taxon>Bacteria</taxon>
        <taxon>Pseudomonadati</taxon>
        <taxon>Bacteroidota</taxon>
        <taxon>Cytophagia</taxon>
        <taxon>Cytophagales</taxon>
        <taxon>Cytophagaceae</taxon>
        <taxon>Sporocytophaga</taxon>
    </lineage>
</organism>
<name>A0A098LJJ6_9BACT</name>
<gene>
    <name evidence="1" type="ORF">MYP_4375</name>
</gene>
<dbReference type="AlphaFoldDB" id="A0A098LJJ6"/>
<dbReference type="OrthoDB" id="5192606at2"/>
<evidence type="ECO:0000313" key="1">
    <source>
        <dbReference type="EMBL" id="GAL87145.1"/>
    </source>
</evidence>
<comment type="caution">
    <text evidence="1">The sequence shown here is derived from an EMBL/GenBank/DDBJ whole genome shotgun (WGS) entry which is preliminary data.</text>
</comment>
<dbReference type="EMBL" id="BBLT01000011">
    <property type="protein sequence ID" value="GAL87145.1"/>
    <property type="molecule type" value="Genomic_DNA"/>
</dbReference>
<dbReference type="RefSeq" id="WP_045468022.1">
    <property type="nucleotide sequence ID" value="NZ_BBLT01000011.1"/>
</dbReference>
<dbReference type="STRING" id="153721.MYP_4375"/>
<sequence length="168" mass="19556">MENLLFNIALVFHIIINLIVQTGNKFSEMEELIRYRKYDFPSLVKEFGIKDNEIDKEVSYIKLKGLSRVHKPDTLPGYFYFMGDKLTMIYINDDTRLGNLSLKKIASEYGEGHRLSSRAGKTSNLYVYPEEGFAISVTHDQIDFIELFPSTTLDDYKSRIHKDVVFIR</sequence>
<evidence type="ECO:0000313" key="2">
    <source>
        <dbReference type="Proteomes" id="UP000030185"/>
    </source>
</evidence>
<dbReference type="eggNOG" id="ENOG5033NTW">
    <property type="taxonomic scope" value="Bacteria"/>
</dbReference>
<protein>
    <submittedName>
        <fullName evidence="1">Uncharacterized protein</fullName>
    </submittedName>
</protein>
<dbReference type="Proteomes" id="UP000030185">
    <property type="component" value="Unassembled WGS sequence"/>
</dbReference>
<reference evidence="1 2" key="1">
    <citation type="submission" date="2014-09" db="EMBL/GenBank/DDBJ databases">
        <title>Sporocytophaga myxococcoides PG-01 genome sequencing.</title>
        <authorList>
            <person name="Liu L."/>
            <person name="Gao P.J."/>
            <person name="Chen G.J."/>
            <person name="Wang L.S."/>
        </authorList>
    </citation>
    <scope>NUCLEOTIDE SEQUENCE [LARGE SCALE GENOMIC DNA]</scope>
    <source>
        <strain evidence="1 2">PG-01</strain>
    </source>
</reference>
<accession>A0A098LJJ6</accession>